<dbReference type="AlphaFoldDB" id="A0A645EK90"/>
<feature type="compositionally biased region" description="Polar residues" evidence="1">
    <location>
        <begin position="1"/>
        <end position="10"/>
    </location>
</feature>
<reference evidence="2" key="1">
    <citation type="submission" date="2019-08" db="EMBL/GenBank/DDBJ databases">
        <authorList>
            <person name="Kucharzyk K."/>
            <person name="Murdoch R.W."/>
            <person name="Higgins S."/>
            <person name="Loffler F."/>
        </authorList>
    </citation>
    <scope>NUCLEOTIDE SEQUENCE</scope>
</reference>
<evidence type="ECO:0000256" key="1">
    <source>
        <dbReference type="SAM" id="MobiDB-lite"/>
    </source>
</evidence>
<feature type="region of interest" description="Disordered" evidence="1">
    <location>
        <begin position="1"/>
        <end position="21"/>
    </location>
</feature>
<comment type="caution">
    <text evidence="2">The sequence shown here is derived from an EMBL/GenBank/DDBJ whole genome shotgun (WGS) entry which is preliminary data.</text>
</comment>
<dbReference type="EMBL" id="VSSQ01048142">
    <property type="protein sequence ID" value="MPN02187.1"/>
    <property type="molecule type" value="Genomic_DNA"/>
</dbReference>
<accession>A0A645EK90</accession>
<proteinExistence type="predicted"/>
<sequence>MEIQSISNINYVDEPSDKKEGQDSLNGFWPFFLRNMEITEEVVAEATLILCFHHSLGS</sequence>
<gene>
    <name evidence="2" type="ORF">SDC9_149401</name>
</gene>
<name>A0A645EK90_9ZZZZ</name>
<protein>
    <submittedName>
        <fullName evidence="2">Uncharacterized protein</fullName>
    </submittedName>
</protein>
<evidence type="ECO:0000313" key="2">
    <source>
        <dbReference type="EMBL" id="MPN02187.1"/>
    </source>
</evidence>
<organism evidence="2">
    <name type="scientific">bioreactor metagenome</name>
    <dbReference type="NCBI Taxonomy" id="1076179"/>
    <lineage>
        <taxon>unclassified sequences</taxon>
        <taxon>metagenomes</taxon>
        <taxon>ecological metagenomes</taxon>
    </lineage>
</organism>